<evidence type="ECO:0000256" key="9">
    <source>
        <dbReference type="ARBA" id="ARBA00023171"/>
    </source>
</evidence>
<evidence type="ECO:0000256" key="6">
    <source>
        <dbReference type="ARBA" id="ARBA00022857"/>
    </source>
</evidence>
<dbReference type="CDD" id="cd01047">
    <property type="entry name" value="ACSF"/>
    <property type="match status" value="1"/>
</dbReference>
<evidence type="ECO:0000256" key="3">
    <source>
        <dbReference type="ARBA" id="ARBA00006550"/>
    </source>
</evidence>
<keyword evidence="5 11" id="KW-0479">Metal-binding</keyword>
<comment type="function">
    <text evidence="11">Catalyzes the formation of the isocyclic ring in chlorophyll biosynthesis. Mediates the cyclase reaction, which results in the formation of divinylprotochlorophyllide (Pchlide) characteristic of all chlorophylls from magnesium-protoporphyrin IX 13-monomethyl ester (MgPMME).</text>
</comment>
<dbReference type="EC" id="1.14.13.81" evidence="11"/>
<evidence type="ECO:0000256" key="5">
    <source>
        <dbReference type="ARBA" id="ARBA00022723"/>
    </source>
</evidence>
<dbReference type="Proteomes" id="UP001595729">
    <property type="component" value="Unassembled WGS sequence"/>
</dbReference>
<reference evidence="14" key="1">
    <citation type="journal article" date="2019" name="Int. J. Syst. Evol. Microbiol.">
        <title>The Global Catalogue of Microorganisms (GCM) 10K type strain sequencing project: providing services to taxonomists for standard genome sequencing and annotation.</title>
        <authorList>
            <consortium name="The Broad Institute Genomics Platform"/>
            <consortium name="The Broad Institute Genome Sequencing Center for Infectious Disease"/>
            <person name="Wu L."/>
            <person name="Ma J."/>
        </authorList>
    </citation>
    <scope>NUCLEOTIDE SEQUENCE [LARGE SCALE GENOMIC DNA]</scope>
    <source>
        <strain evidence="14">KCTC 42501</strain>
    </source>
</reference>
<keyword evidence="8 11" id="KW-0408">Iron</keyword>
<keyword evidence="4 11" id="KW-0602">Photosynthesis</keyword>
<evidence type="ECO:0000256" key="11">
    <source>
        <dbReference type="HAMAP-Rule" id="MF_01840"/>
    </source>
</evidence>
<dbReference type="InterPro" id="IPR008434">
    <property type="entry name" value="AcsF"/>
</dbReference>
<evidence type="ECO:0000256" key="2">
    <source>
        <dbReference type="ARBA" id="ARBA00005173"/>
    </source>
</evidence>
<dbReference type="NCBIfam" id="TIGR02029">
    <property type="entry name" value="AcsF"/>
    <property type="match status" value="1"/>
</dbReference>
<evidence type="ECO:0000313" key="14">
    <source>
        <dbReference type="Proteomes" id="UP001595729"/>
    </source>
</evidence>
<evidence type="ECO:0000256" key="10">
    <source>
        <dbReference type="ARBA" id="ARBA00049231"/>
    </source>
</evidence>
<protein>
    <recommendedName>
        <fullName evidence="11">Aerobic magnesium-protoporphyrin IX monomethyl ester [oxidative] cyclase</fullName>
        <shortName evidence="11">Aerobic Mg-protoporphyrin IX monomethyl ester oxidative cyclase</shortName>
        <ecNumber evidence="11">1.14.13.81</ecNumber>
    </recommendedName>
</protein>
<evidence type="ECO:0000256" key="1">
    <source>
        <dbReference type="ARBA" id="ARBA00001962"/>
    </source>
</evidence>
<comment type="catalytic activity">
    <reaction evidence="10 11">
        <text>Mg-protoporphyrin IX 13-monomethyl ester + 3 NADPH + 3 O2 + 2 H(+) = 3,8-divinyl protochlorophyllide a + 3 NADP(+) + 5 H2O</text>
        <dbReference type="Rhea" id="RHEA:33235"/>
        <dbReference type="ChEBI" id="CHEBI:15377"/>
        <dbReference type="ChEBI" id="CHEBI:15378"/>
        <dbReference type="ChEBI" id="CHEBI:15379"/>
        <dbReference type="ChEBI" id="CHEBI:57783"/>
        <dbReference type="ChEBI" id="CHEBI:58349"/>
        <dbReference type="ChEBI" id="CHEBI:58632"/>
        <dbReference type="ChEBI" id="CHEBI:60491"/>
        <dbReference type="EC" id="1.14.13.81"/>
    </reaction>
</comment>
<comment type="pathway">
    <text evidence="11">Porphyrin-containing compound metabolism; bacteriochlorophyll biosynthesis (light-independent).</text>
</comment>
<dbReference type="Pfam" id="PF02915">
    <property type="entry name" value="Rubrerythrin"/>
    <property type="match status" value="1"/>
</dbReference>
<name>A0ABV7W7L7_9BURK</name>
<comment type="caution">
    <text evidence="13">The sequence shown here is derived from an EMBL/GenBank/DDBJ whole genome shotgun (WGS) entry which is preliminary data.</text>
</comment>
<sequence length="378" mass="44078">MNPTESPVAEARTDVDTDHVALLMDGLKNTQTATERAAKSTMLTPRFYTTDFKAMDALDVSPVRAEWDRMMAEYEGDNNQDHFKRDAAFGEELKVLMPQLSPELRQEFMDFLISSCTSEFSGCILYNEIRKNVSNPDIKQLMAYMARDESRHAGFINQSLKDFNLGIDLGSLKRVKAYTYFKPKYIFYATYLSEKIGYARYITIFRQLERHPDKRFHPIFRWFERWCNDEFRHGESFALMMRAQPHLLTGLNKLWIRFFILAVYATMYVRDHTRPMLHQAMGLESTEYDYEVFRITSQIARQVFPVEVDIDHPTFRACMARLLAISQANDRAVARGGLVGTLQRGWHAARAFFTFGRLFLVPVKQHALPKDIRLDPVW</sequence>
<dbReference type="PANTHER" id="PTHR31053:SF2">
    <property type="entry name" value="MAGNESIUM-PROTOPORPHYRIN IX MONOMETHYL ESTER [OXIDATIVE] CYCLASE, CHLOROPLASTIC"/>
    <property type="match status" value="1"/>
</dbReference>
<keyword evidence="11" id="KW-0077">Bacteriochlorophyll biosynthesis</keyword>
<keyword evidence="9 11" id="KW-0149">Chlorophyll biosynthesis</keyword>
<gene>
    <name evidence="11 13" type="primary">acsF</name>
    <name evidence="13" type="ORF">ACFOPI_19260</name>
</gene>
<keyword evidence="6 11" id="KW-0521">NADP</keyword>
<evidence type="ECO:0000256" key="8">
    <source>
        <dbReference type="ARBA" id="ARBA00023004"/>
    </source>
</evidence>
<dbReference type="InterPro" id="IPR003251">
    <property type="entry name" value="Rr_diiron-bd_dom"/>
</dbReference>
<evidence type="ECO:0000256" key="4">
    <source>
        <dbReference type="ARBA" id="ARBA00022531"/>
    </source>
</evidence>
<dbReference type="HAMAP" id="MF_01840">
    <property type="entry name" value="AcsF"/>
    <property type="match status" value="1"/>
</dbReference>
<dbReference type="RefSeq" id="WP_382177500.1">
    <property type="nucleotide sequence ID" value="NZ_JBHRXX010000009.1"/>
</dbReference>
<comment type="pathway">
    <text evidence="2">Porphyrin-containing compound metabolism; chlorophyll biosynthesis.</text>
</comment>
<proteinExistence type="inferred from homology"/>
<feature type="domain" description="Rubrerythrin diiron-binding" evidence="12">
    <location>
        <begin position="110"/>
        <end position="240"/>
    </location>
</feature>
<dbReference type="EMBL" id="JBHRXX010000009">
    <property type="protein sequence ID" value="MFC3685749.1"/>
    <property type="molecule type" value="Genomic_DNA"/>
</dbReference>
<accession>A0ABV7W7L7</accession>
<evidence type="ECO:0000256" key="7">
    <source>
        <dbReference type="ARBA" id="ARBA00023002"/>
    </source>
</evidence>
<dbReference type="InterPro" id="IPR009078">
    <property type="entry name" value="Ferritin-like_SF"/>
</dbReference>
<dbReference type="SUPFAM" id="SSF47240">
    <property type="entry name" value="Ferritin-like"/>
    <property type="match status" value="1"/>
</dbReference>
<dbReference type="NCBIfam" id="NF010172">
    <property type="entry name" value="PRK13654.1"/>
    <property type="match status" value="1"/>
</dbReference>
<keyword evidence="14" id="KW-1185">Reference proteome</keyword>
<evidence type="ECO:0000259" key="12">
    <source>
        <dbReference type="Pfam" id="PF02915"/>
    </source>
</evidence>
<comment type="similarity">
    <text evidence="3 11">Belongs to the AcsF family.</text>
</comment>
<dbReference type="PANTHER" id="PTHR31053">
    <property type="entry name" value="MAGNESIUM-PROTOPORPHYRIN IX MONOMETHYL ESTER [OXIDATIVE] CYCLASE, CHLOROPLASTIC"/>
    <property type="match status" value="1"/>
</dbReference>
<comment type="cofactor">
    <cofactor evidence="1 11">
        <name>Fe cation</name>
        <dbReference type="ChEBI" id="CHEBI:24875"/>
    </cofactor>
</comment>
<evidence type="ECO:0000313" key="13">
    <source>
        <dbReference type="EMBL" id="MFC3685749.1"/>
    </source>
</evidence>
<keyword evidence="7 11" id="KW-0560">Oxidoreductase</keyword>
<dbReference type="GO" id="GO:0048529">
    <property type="term" value="F:magnesium-protoporphyrin IX monomethyl ester (oxidative) cyclase activity"/>
    <property type="evidence" value="ECO:0007669"/>
    <property type="project" value="UniProtKB-EC"/>
</dbReference>
<organism evidence="13 14">
    <name type="scientific">Hydrogenophaga luteola</name>
    <dbReference type="NCBI Taxonomy" id="1591122"/>
    <lineage>
        <taxon>Bacteria</taxon>
        <taxon>Pseudomonadati</taxon>
        <taxon>Pseudomonadota</taxon>
        <taxon>Betaproteobacteria</taxon>
        <taxon>Burkholderiales</taxon>
        <taxon>Comamonadaceae</taxon>
        <taxon>Hydrogenophaga</taxon>
    </lineage>
</organism>